<evidence type="ECO:0000313" key="6">
    <source>
        <dbReference type="Proteomes" id="UP000469452"/>
    </source>
</evidence>
<dbReference type="VEuPathDB" id="FungiDB:H257_00198"/>
<keyword evidence="4" id="KW-1133">Transmembrane helix</keyword>
<dbReference type="InterPro" id="IPR051558">
    <property type="entry name" value="Metallophosphoesterase_PAP"/>
</dbReference>
<proteinExistence type="predicted"/>
<evidence type="ECO:0000313" key="5">
    <source>
        <dbReference type="EMBL" id="KAF0775688.1"/>
    </source>
</evidence>
<organism evidence="5 6">
    <name type="scientific">Aphanomyces astaci</name>
    <name type="common">Crayfish plague agent</name>
    <dbReference type="NCBI Taxonomy" id="112090"/>
    <lineage>
        <taxon>Eukaryota</taxon>
        <taxon>Sar</taxon>
        <taxon>Stramenopiles</taxon>
        <taxon>Oomycota</taxon>
        <taxon>Saprolegniomycetes</taxon>
        <taxon>Saprolegniales</taxon>
        <taxon>Verrucalvaceae</taxon>
        <taxon>Aphanomyces</taxon>
    </lineage>
</organism>
<comment type="caution">
    <text evidence="5">The sequence shown here is derived from an EMBL/GenBank/DDBJ whole genome shotgun (WGS) entry which is preliminary data.</text>
</comment>
<evidence type="ECO:0000256" key="2">
    <source>
        <dbReference type="ARBA" id="ARBA00022801"/>
    </source>
</evidence>
<sequence length="398" mass="44095">MLRPGWTRGIAAVWYMAMNVGAQKDVTTFLVIGPSANQTETSQSINAVTAHDSMAFTLTMQPYSLPVQSNDTQWLIPPGDSTPSNDTTSKYKSFDLNRDSGDNTQVFVQVIILDESQLIPNSNCSNATSSCDWATSDASVTDQLTWLNSTLSQSQAQWLFVVGQRPLCYRDRKGLYQNMHATLVPLFTAYQVDAYFGMDDLVSQVVHLPVGSSPFFTSYTYGAATSMPYMDMLASCESVYRVPAGNTTYTTHELSMNTMDVTMFDSQGGVVYRTMQTRLRKQFEGKGSVGPPECGVHIFVPWLTGGAVILTVVLAIVYGLKFKGKRIDYRYNPCFKRQVAQAKVDTGKRVVDVSYYGNGRRSTNDLPTDADDEEEEDEFDMDFSSDDEETSVVSGTTL</sequence>
<gene>
    <name evidence="5" type="ORF">AaE_000612</name>
</gene>
<dbReference type="GO" id="GO:0016787">
    <property type="term" value="F:hydrolase activity"/>
    <property type="evidence" value="ECO:0007669"/>
    <property type="project" value="UniProtKB-KW"/>
</dbReference>
<feature type="compositionally biased region" description="Acidic residues" evidence="3">
    <location>
        <begin position="368"/>
        <end position="390"/>
    </location>
</feature>
<dbReference type="AlphaFoldDB" id="A0A6A5AEE4"/>
<feature type="transmembrane region" description="Helical" evidence="4">
    <location>
        <begin position="299"/>
        <end position="320"/>
    </location>
</feature>
<dbReference type="SUPFAM" id="SSF56300">
    <property type="entry name" value="Metallo-dependent phosphatases"/>
    <property type="match status" value="1"/>
</dbReference>
<protein>
    <recommendedName>
        <fullName evidence="7">PhoD-like phosphatase metallophosphatase domain-containing protein</fullName>
    </recommendedName>
</protein>
<dbReference type="InterPro" id="IPR029052">
    <property type="entry name" value="Metallo-depent_PP-like"/>
</dbReference>
<feature type="region of interest" description="Disordered" evidence="3">
    <location>
        <begin position="360"/>
        <end position="398"/>
    </location>
</feature>
<dbReference type="Gene3D" id="3.60.21.10">
    <property type="match status" value="1"/>
</dbReference>
<reference evidence="5 6" key="1">
    <citation type="submission" date="2019-06" db="EMBL/GenBank/DDBJ databases">
        <title>Genomics analysis of Aphanomyces spp. identifies a new class of oomycete effector associated with host adaptation.</title>
        <authorList>
            <person name="Gaulin E."/>
        </authorList>
    </citation>
    <scope>NUCLEOTIDE SEQUENCE [LARGE SCALE GENOMIC DNA]</scope>
    <source>
        <strain evidence="5 6">E</strain>
    </source>
</reference>
<accession>A0A6A5AEE4</accession>
<keyword evidence="1" id="KW-0732">Signal</keyword>
<dbReference type="PANTHER" id="PTHR10161">
    <property type="entry name" value="TARTRATE-RESISTANT ACID PHOSPHATASE TYPE 5"/>
    <property type="match status" value="1"/>
</dbReference>
<evidence type="ECO:0000256" key="4">
    <source>
        <dbReference type="SAM" id="Phobius"/>
    </source>
</evidence>
<dbReference type="PANTHER" id="PTHR10161:SF14">
    <property type="entry name" value="TARTRATE-RESISTANT ACID PHOSPHATASE TYPE 5"/>
    <property type="match status" value="1"/>
</dbReference>
<keyword evidence="2" id="KW-0378">Hydrolase</keyword>
<dbReference type="Proteomes" id="UP000469452">
    <property type="component" value="Unassembled WGS sequence"/>
</dbReference>
<evidence type="ECO:0008006" key="7">
    <source>
        <dbReference type="Google" id="ProtNLM"/>
    </source>
</evidence>
<evidence type="ECO:0000256" key="1">
    <source>
        <dbReference type="ARBA" id="ARBA00022729"/>
    </source>
</evidence>
<keyword evidence="4" id="KW-0472">Membrane</keyword>
<dbReference type="EMBL" id="VJMI01001143">
    <property type="protein sequence ID" value="KAF0775688.1"/>
    <property type="molecule type" value="Genomic_DNA"/>
</dbReference>
<evidence type="ECO:0000256" key="3">
    <source>
        <dbReference type="SAM" id="MobiDB-lite"/>
    </source>
</evidence>
<name>A0A6A5AEE4_APHAT</name>
<keyword evidence="4" id="KW-0812">Transmembrane</keyword>